<evidence type="ECO:0000256" key="15">
    <source>
        <dbReference type="ARBA" id="ARBA00032605"/>
    </source>
</evidence>
<dbReference type="EC" id="2.7.8.26" evidence="5 19"/>
<evidence type="ECO:0000256" key="18">
    <source>
        <dbReference type="ARBA" id="ARBA00049504"/>
    </source>
</evidence>
<evidence type="ECO:0000256" key="8">
    <source>
        <dbReference type="ARBA" id="ARBA00022573"/>
    </source>
</evidence>
<comment type="subcellular location">
    <subcellularLocation>
        <location evidence="2 19">Cell membrane</location>
        <topology evidence="2 19">Multi-pass membrane protein</topology>
    </subcellularLocation>
</comment>
<gene>
    <name evidence="19 20" type="primary">cobS</name>
    <name evidence="20" type="ORF">DS909_16855</name>
</gene>
<evidence type="ECO:0000256" key="1">
    <source>
        <dbReference type="ARBA" id="ARBA00001946"/>
    </source>
</evidence>
<comment type="catalytic activity">
    <reaction evidence="17 19">
        <text>alpha-ribazole + adenosylcob(III)inamide-GDP = adenosylcob(III)alamin + GMP + H(+)</text>
        <dbReference type="Rhea" id="RHEA:16049"/>
        <dbReference type="ChEBI" id="CHEBI:10329"/>
        <dbReference type="ChEBI" id="CHEBI:15378"/>
        <dbReference type="ChEBI" id="CHEBI:18408"/>
        <dbReference type="ChEBI" id="CHEBI:58115"/>
        <dbReference type="ChEBI" id="CHEBI:60487"/>
        <dbReference type="EC" id="2.7.8.26"/>
    </reaction>
</comment>
<dbReference type="GO" id="GO:0009236">
    <property type="term" value="P:cobalamin biosynthetic process"/>
    <property type="evidence" value="ECO:0007669"/>
    <property type="project" value="UniProtKB-UniRule"/>
</dbReference>
<dbReference type="UniPathway" id="UPA00148">
    <property type="reaction ID" value="UER00238"/>
</dbReference>
<evidence type="ECO:0000256" key="10">
    <source>
        <dbReference type="ARBA" id="ARBA00022692"/>
    </source>
</evidence>
<dbReference type="GO" id="GO:0005886">
    <property type="term" value="C:plasma membrane"/>
    <property type="evidence" value="ECO:0007669"/>
    <property type="project" value="UniProtKB-SubCell"/>
</dbReference>
<feature type="transmembrane region" description="Helical" evidence="19">
    <location>
        <begin position="69"/>
        <end position="90"/>
    </location>
</feature>
<comment type="caution">
    <text evidence="20">The sequence shown here is derived from an EMBL/GenBank/DDBJ whole genome shotgun (WGS) entry which is preliminary data.</text>
</comment>
<evidence type="ECO:0000256" key="19">
    <source>
        <dbReference type="HAMAP-Rule" id="MF_00719"/>
    </source>
</evidence>
<evidence type="ECO:0000256" key="12">
    <source>
        <dbReference type="ARBA" id="ARBA00022989"/>
    </source>
</evidence>
<evidence type="ECO:0000313" key="20">
    <source>
        <dbReference type="EMBL" id="RBW52898.1"/>
    </source>
</evidence>
<comment type="pathway">
    <text evidence="3 19">Cofactor biosynthesis; adenosylcobalamin biosynthesis; adenosylcobalamin from cob(II)yrinate a,c-diamide: step 7/7.</text>
</comment>
<evidence type="ECO:0000256" key="13">
    <source>
        <dbReference type="ARBA" id="ARBA00023136"/>
    </source>
</evidence>
<evidence type="ECO:0000256" key="5">
    <source>
        <dbReference type="ARBA" id="ARBA00013200"/>
    </source>
</evidence>
<dbReference type="GO" id="GO:0051073">
    <property type="term" value="F:adenosylcobinamide-GDP ribazoletransferase activity"/>
    <property type="evidence" value="ECO:0007669"/>
    <property type="project" value="UniProtKB-UniRule"/>
</dbReference>
<feature type="transmembrane region" description="Helical" evidence="19">
    <location>
        <begin position="226"/>
        <end position="249"/>
    </location>
</feature>
<comment type="similarity">
    <text evidence="4 19">Belongs to the CobS family.</text>
</comment>
<evidence type="ECO:0000256" key="6">
    <source>
        <dbReference type="ARBA" id="ARBA00015850"/>
    </source>
</evidence>
<evidence type="ECO:0000256" key="14">
    <source>
        <dbReference type="ARBA" id="ARBA00025228"/>
    </source>
</evidence>
<keyword evidence="12 19" id="KW-1133">Transmembrane helix</keyword>
<sequence>MKSLVASEWSCVFNQCIQCHKTRRGQEVPKNDSPAVSAWDIALALVLLTRLPLPELPSRVFTRQSNASWAFPLVGLVISAMACLVGWILSGLNQPPPVSAAIVLTLLIVTTGAMHEDGLADTADGLWGGFTRERRLEIMKDSHIGTYGVLALILSQLLRWALITALITTGMFLALIAAAVWSRALMPVMMAALPNARKSGLSHGVGAPTKKTCIGGLLLALGINGVLIGSGSLMPAAISVLLFIGLALIAKAKIGGQTGDILGATQQITEISFLMTILAST</sequence>
<dbReference type="PANTHER" id="PTHR34148:SF1">
    <property type="entry name" value="ADENOSYLCOBINAMIDE-GDP RIBAZOLETRANSFERASE"/>
    <property type="match status" value="1"/>
</dbReference>
<feature type="transmembrane region" description="Helical" evidence="19">
    <location>
        <begin position="96"/>
        <end position="114"/>
    </location>
</feature>
<feature type="transmembrane region" description="Helical" evidence="19">
    <location>
        <begin position="160"/>
        <end position="181"/>
    </location>
</feature>
<dbReference type="GO" id="GO:0008818">
    <property type="term" value="F:cobalamin 5'-phosphate synthase activity"/>
    <property type="evidence" value="ECO:0007669"/>
    <property type="project" value="UniProtKB-UniRule"/>
</dbReference>
<evidence type="ECO:0000256" key="9">
    <source>
        <dbReference type="ARBA" id="ARBA00022679"/>
    </source>
</evidence>
<dbReference type="Proteomes" id="UP000252706">
    <property type="component" value="Unassembled WGS sequence"/>
</dbReference>
<reference evidence="20 21" key="1">
    <citation type="submission" date="2018-07" db="EMBL/GenBank/DDBJ databases">
        <title>Modular assembly of carbohydrate-degrading microbial communities in the ocean.</title>
        <authorList>
            <person name="Enke T.N."/>
            <person name="Datta M.S."/>
            <person name="Schwartzman J.A."/>
            <person name="Cermak N."/>
            <person name="Schmitz D.A."/>
            <person name="Barrere J."/>
            <person name="Cordero O.X."/>
        </authorList>
    </citation>
    <scope>NUCLEOTIDE SEQUENCE [LARGE SCALE GENOMIC DNA]</scope>
    <source>
        <strain evidence="20 21">C3M10</strain>
    </source>
</reference>
<dbReference type="NCBIfam" id="TIGR00317">
    <property type="entry name" value="cobS"/>
    <property type="match status" value="1"/>
</dbReference>
<evidence type="ECO:0000256" key="2">
    <source>
        <dbReference type="ARBA" id="ARBA00004651"/>
    </source>
</evidence>
<evidence type="ECO:0000256" key="7">
    <source>
        <dbReference type="ARBA" id="ARBA00022475"/>
    </source>
</evidence>
<comment type="cofactor">
    <cofactor evidence="1 19">
        <name>Mg(2+)</name>
        <dbReference type="ChEBI" id="CHEBI:18420"/>
    </cofactor>
</comment>
<evidence type="ECO:0000256" key="11">
    <source>
        <dbReference type="ARBA" id="ARBA00022842"/>
    </source>
</evidence>
<comment type="catalytic activity">
    <reaction evidence="18 19">
        <text>alpha-ribazole 5'-phosphate + adenosylcob(III)inamide-GDP = adenosylcob(III)alamin 5'-phosphate + GMP + H(+)</text>
        <dbReference type="Rhea" id="RHEA:23560"/>
        <dbReference type="ChEBI" id="CHEBI:15378"/>
        <dbReference type="ChEBI" id="CHEBI:57918"/>
        <dbReference type="ChEBI" id="CHEBI:58115"/>
        <dbReference type="ChEBI" id="CHEBI:60487"/>
        <dbReference type="ChEBI" id="CHEBI:60493"/>
        <dbReference type="EC" id="2.7.8.26"/>
    </reaction>
</comment>
<evidence type="ECO:0000256" key="4">
    <source>
        <dbReference type="ARBA" id="ARBA00010561"/>
    </source>
</evidence>
<accession>A0A366WRM7</accession>
<protein>
    <recommendedName>
        <fullName evidence="6 19">Adenosylcobinamide-GDP ribazoletransferase</fullName>
        <ecNumber evidence="5 19">2.7.8.26</ecNumber>
    </recommendedName>
    <alternativeName>
        <fullName evidence="16 19">Cobalamin synthase</fullName>
    </alternativeName>
    <alternativeName>
        <fullName evidence="15 19">Cobalamin-5'-phosphate synthase</fullName>
    </alternativeName>
</protein>
<proteinExistence type="inferred from homology"/>
<keyword evidence="11 19" id="KW-0460">Magnesium</keyword>
<evidence type="ECO:0000256" key="17">
    <source>
        <dbReference type="ARBA" id="ARBA00048623"/>
    </source>
</evidence>
<evidence type="ECO:0000313" key="21">
    <source>
        <dbReference type="Proteomes" id="UP000252706"/>
    </source>
</evidence>
<evidence type="ECO:0000256" key="16">
    <source>
        <dbReference type="ARBA" id="ARBA00032853"/>
    </source>
</evidence>
<dbReference type="Pfam" id="PF02654">
    <property type="entry name" value="CobS"/>
    <property type="match status" value="1"/>
</dbReference>
<dbReference type="OrthoDB" id="9794626at2"/>
<organism evidence="20 21">
    <name type="scientific">Phaeobacter gallaeciensis</name>
    <dbReference type="NCBI Taxonomy" id="60890"/>
    <lineage>
        <taxon>Bacteria</taxon>
        <taxon>Pseudomonadati</taxon>
        <taxon>Pseudomonadota</taxon>
        <taxon>Alphaproteobacteria</taxon>
        <taxon>Rhodobacterales</taxon>
        <taxon>Roseobacteraceae</taxon>
        <taxon>Phaeobacter</taxon>
    </lineage>
</organism>
<dbReference type="HAMAP" id="MF_00719">
    <property type="entry name" value="CobS"/>
    <property type="match status" value="1"/>
</dbReference>
<evidence type="ECO:0000256" key="3">
    <source>
        <dbReference type="ARBA" id="ARBA00004663"/>
    </source>
</evidence>
<keyword evidence="10 19" id="KW-0812">Transmembrane</keyword>
<keyword evidence="8 19" id="KW-0169">Cobalamin biosynthesis</keyword>
<dbReference type="EMBL" id="QOCE01000038">
    <property type="protein sequence ID" value="RBW52898.1"/>
    <property type="molecule type" value="Genomic_DNA"/>
</dbReference>
<comment type="function">
    <text evidence="14 19">Joins adenosylcobinamide-GDP and alpha-ribazole to generate adenosylcobalamin (Ado-cobalamin). Also synthesizes adenosylcobalamin 5'-phosphate from adenosylcobinamide-GDP and alpha-ribazole 5'-phosphate.</text>
</comment>
<dbReference type="PANTHER" id="PTHR34148">
    <property type="entry name" value="ADENOSYLCOBINAMIDE-GDP RIBAZOLETRANSFERASE"/>
    <property type="match status" value="1"/>
</dbReference>
<name>A0A366WRM7_9RHOB</name>
<dbReference type="InterPro" id="IPR003805">
    <property type="entry name" value="CobS"/>
</dbReference>
<dbReference type="AlphaFoldDB" id="A0A366WRM7"/>
<keyword evidence="7 19" id="KW-1003">Cell membrane</keyword>
<keyword evidence="13 19" id="KW-0472">Membrane</keyword>
<keyword evidence="9 19" id="KW-0808">Transferase</keyword>